<proteinExistence type="predicted"/>
<name>A0A9Q1IVG9_SYNKA</name>
<reference evidence="2" key="1">
    <citation type="journal article" date="2023" name="Science">
        <title>Genome structures resolve the early diversification of teleost fishes.</title>
        <authorList>
            <person name="Parey E."/>
            <person name="Louis A."/>
            <person name="Montfort J."/>
            <person name="Bouchez O."/>
            <person name="Roques C."/>
            <person name="Iampietro C."/>
            <person name="Lluch J."/>
            <person name="Castinel A."/>
            <person name="Donnadieu C."/>
            <person name="Desvignes T."/>
            <person name="Floi Bucao C."/>
            <person name="Jouanno E."/>
            <person name="Wen M."/>
            <person name="Mejri S."/>
            <person name="Dirks R."/>
            <person name="Jansen H."/>
            <person name="Henkel C."/>
            <person name="Chen W.J."/>
            <person name="Zahm M."/>
            <person name="Cabau C."/>
            <person name="Klopp C."/>
            <person name="Thompson A.W."/>
            <person name="Robinson-Rechavi M."/>
            <person name="Braasch I."/>
            <person name="Lecointre G."/>
            <person name="Bobe J."/>
            <person name="Postlethwait J.H."/>
            <person name="Berthelot C."/>
            <person name="Roest Crollius H."/>
            <person name="Guiguen Y."/>
        </authorList>
    </citation>
    <scope>NUCLEOTIDE SEQUENCE</scope>
    <source>
        <strain evidence="2">WJC10195</strain>
    </source>
</reference>
<accession>A0A9Q1IVG9</accession>
<protein>
    <submittedName>
        <fullName evidence="2">Uncharacterized protein</fullName>
    </submittedName>
</protein>
<dbReference type="EMBL" id="JAINUF010000006">
    <property type="protein sequence ID" value="KAJ8355404.1"/>
    <property type="molecule type" value="Genomic_DNA"/>
</dbReference>
<gene>
    <name evidence="2" type="ORF">SKAU_G00181980</name>
</gene>
<dbReference type="Proteomes" id="UP001152622">
    <property type="component" value="Chromosome 6"/>
</dbReference>
<sequence length="204" mass="21784">MDMYIFKVGSFSVDTQKETAEEAAAKQLLKTKKHPAGLQHRPISTNAASRRERQQVPSEAASDVPVRERVRLARVEQRYWAEVRIGGGEKECAIHASFSLNGSLFSVKGLEAFKEEAGVSPSSPGLTDPSTPESDSGAAHLVIRQGLEKVPSGPLAQKQAAGINANNVLKPRAAINRLFPPAGVTVFGAQPGSVHEEFSCGVAK</sequence>
<feature type="compositionally biased region" description="Polar residues" evidence="1">
    <location>
        <begin position="120"/>
        <end position="134"/>
    </location>
</feature>
<comment type="caution">
    <text evidence="2">The sequence shown here is derived from an EMBL/GenBank/DDBJ whole genome shotgun (WGS) entry which is preliminary data.</text>
</comment>
<dbReference type="AlphaFoldDB" id="A0A9Q1IVG9"/>
<organism evidence="2 3">
    <name type="scientific">Synaphobranchus kaupii</name>
    <name type="common">Kaup's arrowtooth eel</name>
    <dbReference type="NCBI Taxonomy" id="118154"/>
    <lineage>
        <taxon>Eukaryota</taxon>
        <taxon>Metazoa</taxon>
        <taxon>Chordata</taxon>
        <taxon>Craniata</taxon>
        <taxon>Vertebrata</taxon>
        <taxon>Euteleostomi</taxon>
        <taxon>Actinopterygii</taxon>
        <taxon>Neopterygii</taxon>
        <taxon>Teleostei</taxon>
        <taxon>Anguilliformes</taxon>
        <taxon>Synaphobranchidae</taxon>
        <taxon>Synaphobranchus</taxon>
    </lineage>
</organism>
<feature type="region of interest" description="Disordered" evidence="1">
    <location>
        <begin position="116"/>
        <end position="136"/>
    </location>
</feature>
<evidence type="ECO:0000256" key="1">
    <source>
        <dbReference type="SAM" id="MobiDB-lite"/>
    </source>
</evidence>
<evidence type="ECO:0000313" key="2">
    <source>
        <dbReference type="EMBL" id="KAJ8355404.1"/>
    </source>
</evidence>
<feature type="region of interest" description="Disordered" evidence="1">
    <location>
        <begin position="29"/>
        <end position="62"/>
    </location>
</feature>
<keyword evidence="3" id="KW-1185">Reference proteome</keyword>
<evidence type="ECO:0000313" key="3">
    <source>
        <dbReference type="Proteomes" id="UP001152622"/>
    </source>
</evidence>